<evidence type="ECO:0000313" key="1">
    <source>
        <dbReference type="EMBL" id="SOU88934.1"/>
    </source>
</evidence>
<dbReference type="EMBL" id="OENE01000015">
    <property type="protein sequence ID" value="SOU88934.1"/>
    <property type="molecule type" value="Genomic_DNA"/>
</dbReference>
<organism evidence="1 2">
    <name type="scientific">Tenacibaculum finnmarkense genomovar ulcerans</name>
    <dbReference type="NCBI Taxonomy" id="2781388"/>
    <lineage>
        <taxon>Bacteria</taxon>
        <taxon>Pseudomonadati</taxon>
        <taxon>Bacteroidota</taxon>
        <taxon>Flavobacteriia</taxon>
        <taxon>Flavobacteriales</taxon>
        <taxon>Flavobacteriaceae</taxon>
        <taxon>Tenacibaculum</taxon>
        <taxon>Tenacibaculum finnmarkense</taxon>
    </lineage>
</organism>
<gene>
    <name evidence="1" type="ORF">TNO010_220380</name>
</gene>
<dbReference type="Proteomes" id="UP000490060">
    <property type="component" value="Unassembled WGS sequence"/>
</dbReference>
<evidence type="ECO:0000313" key="2">
    <source>
        <dbReference type="Proteomes" id="UP000490060"/>
    </source>
</evidence>
<sequence length="91" mass="10675">MYYEITTDGISNENNEPYFLKCKKSPLEAIIKDFKRLLLLRGLEIPTDLIAENNDTESKETEIVLKYSFLDSEDAKEKVKLTFKVSKKYEF</sequence>
<reference evidence="1 2" key="1">
    <citation type="submission" date="2017-11" db="EMBL/GenBank/DDBJ databases">
        <authorList>
            <person name="Duchaud E."/>
        </authorList>
    </citation>
    <scope>NUCLEOTIDE SEQUENCE [LARGE SCALE GENOMIC DNA]</scope>
    <source>
        <strain evidence="1 2">TNO010</strain>
    </source>
</reference>
<proteinExistence type="predicted"/>
<name>A0A2I2MAH9_9FLAO</name>
<dbReference type="RefSeq" id="WP_101914947.1">
    <property type="nucleotide sequence ID" value="NZ_JAJHTP010000021.1"/>
</dbReference>
<dbReference type="AlphaFoldDB" id="A0A2I2MAH9"/>
<protein>
    <submittedName>
        <fullName evidence="1">Uncharacterized protein</fullName>
    </submittedName>
</protein>
<accession>A0A2I2MAH9</accession>